<dbReference type="FunFam" id="1.10.1000.11:FF:000004">
    <property type="entry name" value="PH and SEC7 domain-containing protein 2"/>
    <property type="match status" value="1"/>
</dbReference>
<keyword evidence="4" id="KW-0344">Guanine-nucleotide releasing factor</keyword>
<feature type="region of interest" description="Disordered" evidence="13">
    <location>
        <begin position="162"/>
        <end position="242"/>
    </location>
</feature>
<feature type="compositionally biased region" description="Low complexity" evidence="13">
    <location>
        <begin position="227"/>
        <end position="242"/>
    </location>
</feature>
<dbReference type="GO" id="GO:0005543">
    <property type="term" value="F:phospholipid binding"/>
    <property type="evidence" value="ECO:0007669"/>
    <property type="project" value="InterPro"/>
</dbReference>
<dbReference type="Proteomes" id="UP000502823">
    <property type="component" value="Unassembled WGS sequence"/>
</dbReference>
<name>A0A6L2PR76_COPFO</name>
<sequence>PVIKACVRHYLSSPQHLQEDLTDFISREQQNLCNNSIASSVPTVSSNWQSQTDQHQPLLSNSSPPSDTSNGHTGDNQCQSPSSPPQQTASNGTCSYATCSEFEALLPTGTQGGSSSIDSFEEGERLQWEPLLGSEKFSRPRPPRFEAFMMTGDLILNLSRTQQSSGLLPKHQKKVDSLSPNEMEMGHRNHHYKSASAPPGETTSAGTSPVGLNKRDTSICNPPVCTSSSNPDTKSSSSASASAFPYHHTVGGFVRTSRSEDHLQFQKDSSMSAVDIDIDEDVTSSLNTLLDTRQDSGGSSNNIAHPVSGVGDATGSTTNNDRIVWTYNAPVVSSPSNSASDNSCCGGLSSVASRSGSSAASRSASCTSSEGISPQRSLSPASPTSVSSSVMSSNSGSRKVPVLMPGAPSGLAGDSASYLQQPNGDLSQSEAISNISSPDFQEEETLDILSTRDLMEVSDPSDSDSTLLVSDRTPAATAINNNNPQQLHHLNNNKNHNPSSVLADGVHLHSNVVGQGATEHRIVIQVKGPDKDVGVLRAPSSPRGSGKTHRGGSVPPLAGREQDLMYSMLSAQQTSRSPSTLSSGNVTPELVGYQELRESEDELTILGEDAAVLAAMSGGGKATSPPLSSEDESDIESLHSFHYSPKAVDVPSAIRLAKRLFLLDGFKKSDVSRHLSKNNDFSRVVAEEYLKYFRFEGDTLDVALRKFLKQFSLTGETQERERVLVHFSKRFLDCNPGTFHSQDAVHTLTCAIMLLNTDLHGQNIGRKMTCSEFIENLSELNDGDNFPREVLKQLYQAIKSYPLEWALDEDGDECGSVLQQQAKQAAENQQNLATSSNPFLDVPNAATAIEYKKGYVMRKSCIDPNGKKTPFGKRGWKMFYCTLRDMVLYLHKDEHGFRKSALSDNLHNAIRIHHALATKASDYTKKQHVFRLQTADQAEYLFQTSDSKELQSWIDTINFVCASFSAQPLAGAVGSQRKFQRPLLPCSHTKLNLAIMLLFTQKREQLRDHEERVQRLEAELEDHRRHPPERSAKSLSIQNYKEKDMYLHYELKRYKTYAYLLRSRISQYPELEPSLVETCIGEVDESGTVTLMEAAAAAAVVGGDGVGIVSPAVPDRRASPTTNRYSYRAAIYSGTVGGGASMNRDNGGDIG</sequence>
<dbReference type="InterPro" id="IPR023394">
    <property type="entry name" value="Sec7_C_sf"/>
</dbReference>
<comment type="function">
    <text evidence="8">Guanine nucleotide exchange factor for ARF6 and ARL14/ARF7. Through ARL14 activation, controls the movement of MHC class II-containing vesicles along the actin cytoskeleton in dendritic cells. Involved in membrane recycling. Interacts with several phosphatidylinositol phosphate species, including phosphatidylinositol 3,4-bisphosphate, phosphatidylinositol 3,5-bisphosphate and phosphatidylinositol 4,5-bisphosphate.</text>
</comment>
<comment type="caution">
    <text evidence="16">The sequence shown here is derived from an EMBL/GenBank/DDBJ whole genome shotgun (WGS) entry which is preliminary data.</text>
</comment>
<dbReference type="InterPro" id="IPR001605">
    <property type="entry name" value="PH_dom-spectrin-type"/>
</dbReference>
<dbReference type="PANTHER" id="PTHR10663:SF376">
    <property type="entry name" value="PH AND SEC7 DOMAIN-CONTAINING PROTEIN"/>
    <property type="match status" value="1"/>
</dbReference>
<dbReference type="EMBL" id="BLKM01000525">
    <property type="protein sequence ID" value="GFG35099.1"/>
    <property type="molecule type" value="Genomic_DNA"/>
</dbReference>
<feature type="compositionally biased region" description="Low complexity" evidence="13">
    <location>
        <begin position="377"/>
        <end position="397"/>
    </location>
</feature>
<dbReference type="GO" id="GO:0032012">
    <property type="term" value="P:regulation of ARF protein signal transduction"/>
    <property type="evidence" value="ECO:0007669"/>
    <property type="project" value="InterPro"/>
</dbReference>
<dbReference type="Gene3D" id="2.30.29.30">
    <property type="entry name" value="Pleckstrin-homology domain (PH domain)/Phosphotyrosine-binding domain (PTB)"/>
    <property type="match status" value="1"/>
</dbReference>
<dbReference type="InterPro" id="IPR001849">
    <property type="entry name" value="PH_domain"/>
</dbReference>
<evidence type="ECO:0000256" key="8">
    <source>
        <dbReference type="ARBA" id="ARBA00059899"/>
    </source>
</evidence>
<evidence type="ECO:0000256" key="10">
    <source>
        <dbReference type="ARBA" id="ARBA00076132"/>
    </source>
</evidence>
<dbReference type="SMART" id="SM00233">
    <property type="entry name" value="PH"/>
    <property type="match status" value="1"/>
</dbReference>
<evidence type="ECO:0000256" key="11">
    <source>
        <dbReference type="ARBA" id="ARBA00081986"/>
    </source>
</evidence>
<feature type="domain" description="SEC7" evidence="15">
    <location>
        <begin position="620"/>
        <end position="801"/>
    </location>
</feature>
<evidence type="ECO:0000313" key="17">
    <source>
        <dbReference type="Proteomes" id="UP000502823"/>
    </source>
</evidence>
<evidence type="ECO:0000256" key="2">
    <source>
        <dbReference type="ARBA" id="ARBA00004316"/>
    </source>
</evidence>
<dbReference type="GO" id="GO:0005085">
    <property type="term" value="F:guanyl-nucleotide exchange factor activity"/>
    <property type="evidence" value="ECO:0007669"/>
    <property type="project" value="UniProtKB-KW"/>
</dbReference>
<feature type="compositionally biased region" description="Polar residues" evidence="13">
    <location>
        <begin position="44"/>
        <end position="78"/>
    </location>
</feature>
<reference evidence="17" key="1">
    <citation type="submission" date="2020-01" db="EMBL/GenBank/DDBJ databases">
        <title>Draft genome sequence of the Termite Coptotermes fromosanus.</title>
        <authorList>
            <person name="Itakura S."/>
            <person name="Yosikawa Y."/>
            <person name="Umezawa K."/>
        </authorList>
    </citation>
    <scope>NUCLEOTIDE SEQUENCE [LARGE SCALE GENOMIC DNA]</scope>
</reference>
<dbReference type="PROSITE" id="PS50003">
    <property type="entry name" value="PH_DOMAIN"/>
    <property type="match status" value="1"/>
</dbReference>
<dbReference type="InterPro" id="IPR011993">
    <property type="entry name" value="PH-like_dom_sf"/>
</dbReference>
<accession>A0A6L2PR76</accession>
<dbReference type="Pfam" id="PF15410">
    <property type="entry name" value="PH_9"/>
    <property type="match status" value="1"/>
</dbReference>
<dbReference type="Gene3D" id="1.10.1000.11">
    <property type="entry name" value="Arf Nucleotide-binding Site Opener,domain 2"/>
    <property type="match status" value="1"/>
</dbReference>
<organism evidence="16 17">
    <name type="scientific">Coptotermes formosanus</name>
    <name type="common">Formosan subterranean termite</name>
    <dbReference type="NCBI Taxonomy" id="36987"/>
    <lineage>
        <taxon>Eukaryota</taxon>
        <taxon>Metazoa</taxon>
        <taxon>Ecdysozoa</taxon>
        <taxon>Arthropoda</taxon>
        <taxon>Hexapoda</taxon>
        <taxon>Insecta</taxon>
        <taxon>Pterygota</taxon>
        <taxon>Neoptera</taxon>
        <taxon>Polyneoptera</taxon>
        <taxon>Dictyoptera</taxon>
        <taxon>Blattodea</taxon>
        <taxon>Blattoidea</taxon>
        <taxon>Termitoidae</taxon>
        <taxon>Rhinotermitidae</taxon>
        <taxon>Coptotermes</taxon>
    </lineage>
</organism>
<dbReference type="GO" id="GO:0005886">
    <property type="term" value="C:plasma membrane"/>
    <property type="evidence" value="ECO:0007669"/>
    <property type="project" value="UniProtKB-SubCell"/>
</dbReference>
<evidence type="ECO:0000256" key="4">
    <source>
        <dbReference type="ARBA" id="ARBA00022658"/>
    </source>
</evidence>
<comment type="subcellular location">
    <subcellularLocation>
        <location evidence="1">Cell membrane</location>
    </subcellularLocation>
    <subcellularLocation>
        <location evidence="2">Cell projection</location>
    </subcellularLocation>
</comment>
<keyword evidence="6" id="KW-0472">Membrane</keyword>
<feature type="coiled-coil region" evidence="12">
    <location>
        <begin position="999"/>
        <end position="1026"/>
    </location>
</feature>
<dbReference type="InParanoid" id="A0A6L2PR76"/>
<evidence type="ECO:0000256" key="5">
    <source>
        <dbReference type="ARBA" id="ARBA00023121"/>
    </source>
</evidence>
<feature type="region of interest" description="Disordered" evidence="13">
    <location>
        <begin position="44"/>
        <end position="93"/>
    </location>
</feature>
<dbReference type="SUPFAM" id="SSF48425">
    <property type="entry name" value="Sec7 domain"/>
    <property type="match status" value="1"/>
</dbReference>
<keyword evidence="17" id="KW-1185">Reference proteome</keyword>
<dbReference type="FunFam" id="2.30.29.30:FF:000267">
    <property type="entry name" value="PH and SEC7 domain-containing protein 4"/>
    <property type="match status" value="1"/>
</dbReference>
<dbReference type="SUPFAM" id="SSF50729">
    <property type="entry name" value="PH domain-like"/>
    <property type="match status" value="1"/>
</dbReference>
<evidence type="ECO:0000256" key="9">
    <source>
        <dbReference type="ARBA" id="ARBA00074922"/>
    </source>
</evidence>
<evidence type="ECO:0000313" key="16">
    <source>
        <dbReference type="EMBL" id="GFG35099.1"/>
    </source>
</evidence>
<gene>
    <name evidence="16" type="ORF">Cfor_04947</name>
</gene>
<dbReference type="PRINTS" id="PR00683">
    <property type="entry name" value="SPECTRINPH"/>
</dbReference>
<feature type="region of interest" description="Disordered" evidence="13">
    <location>
        <begin position="354"/>
        <end position="408"/>
    </location>
</feature>
<feature type="region of interest" description="Disordered" evidence="13">
    <location>
        <begin position="533"/>
        <end position="558"/>
    </location>
</feature>
<dbReference type="CDD" id="cd13295">
    <property type="entry name" value="PH_EFA6"/>
    <property type="match status" value="1"/>
</dbReference>
<dbReference type="InterPro" id="IPR041681">
    <property type="entry name" value="PH_9"/>
</dbReference>
<dbReference type="SMART" id="SM00222">
    <property type="entry name" value="Sec7"/>
    <property type="match status" value="1"/>
</dbReference>
<keyword evidence="7" id="KW-0966">Cell projection</keyword>
<dbReference type="Pfam" id="PF01369">
    <property type="entry name" value="Sec7"/>
    <property type="match status" value="1"/>
</dbReference>
<dbReference type="FunCoup" id="A0A6L2PR76">
    <property type="interactions" value="163"/>
</dbReference>
<dbReference type="PROSITE" id="PS50190">
    <property type="entry name" value="SEC7"/>
    <property type="match status" value="1"/>
</dbReference>
<protein>
    <recommendedName>
        <fullName evidence="9">PH and SEC7 domain-containing protein 4</fullName>
    </recommendedName>
    <alternativeName>
        <fullName evidence="10">Exchange factor for ADP-ribosylation factor guanine nucleotide factor 6 B</fullName>
    </alternativeName>
    <alternativeName>
        <fullName evidence="11">Pleckstrin homology and SEC7 domain-containing protein 4</fullName>
    </alternativeName>
</protein>
<feature type="region of interest" description="Disordered" evidence="13">
    <location>
        <begin position="290"/>
        <end position="316"/>
    </location>
</feature>
<keyword evidence="3" id="KW-1003">Cell membrane</keyword>
<keyword evidence="5" id="KW-0446">Lipid-binding</keyword>
<evidence type="ECO:0000256" key="6">
    <source>
        <dbReference type="ARBA" id="ARBA00023136"/>
    </source>
</evidence>
<feature type="non-terminal residue" evidence="16">
    <location>
        <position position="1"/>
    </location>
</feature>
<proteinExistence type="predicted"/>
<dbReference type="InterPro" id="IPR035999">
    <property type="entry name" value="Sec7_dom_sf"/>
</dbReference>
<keyword evidence="12" id="KW-0175">Coiled coil</keyword>
<evidence type="ECO:0000256" key="13">
    <source>
        <dbReference type="SAM" id="MobiDB-lite"/>
    </source>
</evidence>
<evidence type="ECO:0000256" key="7">
    <source>
        <dbReference type="ARBA" id="ARBA00023273"/>
    </source>
</evidence>
<feature type="compositionally biased region" description="Low complexity" evidence="13">
    <location>
        <begin position="354"/>
        <end position="369"/>
    </location>
</feature>
<feature type="compositionally biased region" description="Polar residues" evidence="13">
    <location>
        <begin position="290"/>
        <end position="303"/>
    </location>
</feature>
<evidence type="ECO:0000259" key="15">
    <source>
        <dbReference type="PROSITE" id="PS50190"/>
    </source>
</evidence>
<dbReference type="CDD" id="cd00171">
    <property type="entry name" value="Sec7"/>
    <property type="match status" value="1"/>
</dbReference>
<dbReference type="InterPro" id="IPR000904">
    <property type="entry name" value="Sec7_dom"/>
</dbReference>
<evidence type="ECO:0000259" key="14">
    <source>
        <dbReference type="PROSITE" id="PS50003"/>
    </source>
</evidence>
<evidence type="ECO:0000256" key="1">
    <source>
        <dbReference type="ARBA" id="ARBA00004236"/>
    </source>
</evidence>
<evidence type="ECO:0000256" key="12">
    <source>
        <dbReference type="SAM" id="Coils"/>
    </source>
</evidence>
<dbReference type="PANTHER" id="PTHR10663">
    <property type="entry name" value="GUANYL-NUCLEOTIDE EXCHANGE FACTOR"/>
    <property type="match status" value="1"/>
</dbReference>
<feature type="domain" description="PH" evidence="14">
    <location>
        <begin position="849"/>
        <end position="962"/>
    </location>
</feature>
<dbReference type="AlphaFoldDB" id="A0A6L2PR76"/>
<evidence type="ECO:0000256" key="3">
    <source>
        <dbReference type="ARBA" id="ARBA00022475"/>
    </source>
</evidence>
<dbReference type="OrthoDB" id="2157641at2759"/>
<dbReference type="GO" id="GO:0042995">
    <property type="term" value="C:cell projection"/>
    <property type="evidence" value="ECO:0007669"/>
    <property type="project" value="UniProtKB-SubCell"/>
</dbReference>